<protein>
    <submittedName>
        <fullName evidence="1">Uncharacterized protein</fullName>
    </submittedName>
</protein>
<dbReference type="Proteomes" id="UP000756132">
    <property type="component" value="Chromosome 12"/>
</dbReference>
<proteinExistence type="predicted"/>
<keyword evidence="2" id="KW-1185">Reference proteome</keyword>
<gene>
    <name evidence="1" type="ORF">CLAFUR5_13492</name>
</gene>
<dbReference type="RefSeq" id="XP_047768841.1">
    <property type="nucleotide sequence ID" value="XM_047912640.1"/>
</dbReference>
<name>A0A9Q8UW04_PASFU</name>
<dbReference type="GeneID" id="71993370"/>
<sequence>MAAITSPEIQAVIRNVNAKALALGYDIMADSNKPDLSEAIVDYINVTIVDVAGRPSPASPTFTSTSLVHFFRRISEIYFVRFASLATTSILSSDLPIRHWHLLEKPMDMQCPPGALPQIDGFCQSSFAVRLKRLEGQGQFFA</sequence>
<accession>A0A9Q8UW04</accession>
<organism evidence="1 2">
    <name type="scientific">Passalora fulva</name>
    <name type="common">Tomato leaf mold</name>
    <name type="synonym">Cladosporium fulvum</name>
    <dbReference type="NCBI Taxonomy" id="5499"/>
    <lineage>
        <taxon>Eukaryota</taxon>
        <taxon>Fungi</taxon>
        <taxon>Dikarya</taxon>
        <taxon>Ascomycota</taxon>
        <taxon>Pezizomycotina</taxon>
        <taxon>Dothideomycetes</taxon>
        <taxon>Dothideomycetidae</taxon>
        <taxon>Mycosphaerellales</taxon>
        <taxon>Mycosphaerellaceae</taxon>
        <taxon>Fulvia</taxon>
    </lineage>
</organism>
<dbReference type="EMBL" id="CP090174">
    <property type="protein sequence ID" value="UJO24475.1"/>
    <property type="molecule type" value="Genomic_DNA"/>
</dbReference>
<reference evidence="1" key="1">
    <citation type="submission" date="2021-12" db="EMBL/GenBank/DDBJ databases">
        <authorList>
            <person name="Zaccaron A."/>
            <person name="Stergiopoulos I."/>
        </authorList>
    </citation>
    <scope>NUCLEOTIDE SEQUENCE</scope>
    <source>
        <strain evidence="1">Race5_Kim</strain>
    </source>
</reference>
<reference evidence="1" key="2">
    <citation type="journal article" date="2022" name="Microb. Genom.">
        <title>A chromosome-scale genome assembly of the tomato pathogen Cladosporium fulvum reveals a compartmentalized genome architecture and the presence of a dispensable chromosome.</title>
        <authorList>
            <person name="Zaccaron A.Z."/>
            <person name="Chen L.H."/>
            <person name="Samaras A."/>
            <person name="Stergiopoulos I."/>
        </authorList>
    </citation>
    <scope>NUCLEOTIDE SEQUENCE</scope>
    <source>
        <strain evidence="1">Race5_Kim</strain>
    </source>
</reference>
<dbReference type="KEGG" id="ffu:CLAFUR5_13492"/>
<dbReference type="AlphaFoldDB" id="A0A9Q8UW04"/>
<evidence type="ECO:0000313" key="1">
    <source>
        <dbReference type="EMBL" id="UJO24475.1"/>
    </source>
</evidence>
<evidence type="ECO:0000313" key="2">
    <source>
        <dbReference type="Proteomes" id="UP000756132"/>
    </source>
</evidence>